<evidence type="ECO:0000256" key="1">
    <source>
        <dbReference type="SAM" id="MobiDB-lite"/>
    </source>
</evidence>
<accession>A0A3S5BWU2</accession>
<comment type="caution">
    <text evidence="2">The sequence shown here is derived from an EMBL/GenBank/DDBJ whole genome shotgun (WGS) entry which is preliminary data.</text>
</comment>
<reference evidence="2" key="1">
    <citation type="submission" date="2018-11" db="EMBL/GenBank/DDBJ databases">
        <authorList>
            <consortium name="Pathogen Informatics"/>
        </authorList>
    </citation>
    <scope>NUCLEOTIDE SEQUENCE</scope>
</reference>
<organism evidence="2 3">
    <name type="scientific">Protopolystoma xenopodis</name>
    <dbReference type="NCBI Taxonomy" id="117903"/>
    <lineage>
        <taxon>Eukaryota</taxon>
        <taxon>Metazoa</taxon>
        <taxon>Spiralia</taxon>
        <taxon>Lophotrochozoa</taxon>
        <taxon>Platyhelminthes</taxon>
        <taxon>Monogenea</taxon>
        <taxon>Polyopisthocotylea</taxon>
        <taxon>Polystomatidea</taxon>
        <taxon>Polystomatidae</taxon>
        <taxon>Protopolystoma</taxon>
    </lineage>
</organism>
<dbReference type="EMBL" id="CAAALY010285669">
    <property type="protein sequence ID" value="VEL43827.1"/>
    <property type="molecule type" value="Genomic_DNA"/>
</dbReference>
<dbReference type="AlphaFoldDB" id="A0A3S5BWU2"/>
<keyword evidence="3" id="KW-1185">Reference proteome</keyword>
<dbReference type="Proteomes" id="UP000784294">
    <property type="component" value="Unassembled WGS sequence"/>
</dbReference>
<sequence>MTEPRTGLIYTSSGTRALIKDKDLQSLSTTTKDHQPNISGDSNATQYSIAAMHGDASYIQLSEQITCLKDMINEIFSRLSSLESTVASLPLSSPVSASECCTNETAPSTPA</sequence>
<gene>
    <name evidence="2" type="ORF">PXEA_LOCUS37267</name>
</gene>
<protein>
    <submittedName>
        <fullName evidence="2">Uncharacterized protein</fullName>
    </submittedName>
</protein>
<proteinExistence type="predicted"/>
<name>A0A3S5BWU2_9PLAT</name>
<evidence type="ECO:0000313" key="2">
    <source>
        <dbReference type="EMBL" id="VEL43827.1"/>
    </source>
</evidence>
<evidence type="ECO:0000313" key="3">
    <source>
        <dbReference type="Proteomes" id="UP000784294"/>
    </source>
</evidence>
<feature type="compositionally biased region" description="Polar residues" evidence="1">
    <location>
        <begin position="99"/>
        <end position="111"/>
    </location>
</feature>
<feature type="region of interest" description="Disordered" evidence="1">
    <location>
        <begin position="91"/>
        <end position="111"/>
    </location>
</feature>